<dbReference type="Pfam" id="PF00483">
    <property type="entry name" value="NTP_transferase"/>
    <property type="match status" value="1"/>
</dbReference>
<name>A0A381UFR1_9ZZZZ</name>
<evidence type="ECO:0000259" key="1">
    <source>
        <dbReference type="Pfam" id="PF00483"/>
    </source>
</evidence>
<dbReference type="CDD" id="cd06915">
    <property type="entry name" value="NTP_transferase_WcbM_like"/>
    <property type="match status" value="1"/>
</dbReference>
<dbReference type="PANTHER" id="PTHR22572">
    <property type="entry name" value="SUGAR-1-PHOSPHATE GUANYL TRANSFERASE"/>
    <property type="match status" value="1"/>
</dbReference>
<dbReference type="SUPFAM" id="SSF53448">
    <property type="entry name" value="Nucleotide-diphospho-sugar transferases"/>
    <property type="match status" value="1"/>
</dbReference>
<protein>
    <recommendedName>
        <fullName evidence="1">Nucleotidyl transferase domain-containing protein</fullName>
    </recommendedName>
</protein>
<dbReference type="InterPro" id="IPR005835">
    <property type="entry name" value="NTP_transferase_dom"/>
</dbReference>
<feature type="domain" description="Nucleotidyl transferase" evidence="1">
    <location>
        <begin position="5"/>
        <end position="133"/>
    </location>
</feature>
<dbReference type="InterPro" id="IPR029044">
    <property type="entry name" value="Nucleotide-diphossugar_trans"/>
</dbReference>
<dbReference type="Gene3D" id="3.90.550.10">
    <property type="entry name" value="Spore Coat Polysaccharide Biosynthesis Protein SpsA, Chain A"/>
    <property type="match status" value="1"/>
</dbReference>
<dbReference type="AlphaFoldDB" id="A0A381UFR1"/>
<proteinExistence type="predicted"/>
<gene>
    <name evidence="2" type="ORF">METZ01_LOCUS79031</name>
</gene>
<evidence type="ECO:0000313" key="2">
    <source>
        <dbReference type="EMBL" id="SVA26177.1"/>
    </source>
</evidence>
<dbReference type="InterPro" id="IPR050486">
    <property type="entry name" value="Mannose-1P_guanyltransferase"/>
</dbReference>
<accession>A0A381UFR1</accession>
<reference evidence="2" key="1">
    <citation type="submission" date="2018-05" db="EMBL/GenBank/DDBJ databases">
        <authorList>
            <person name="Lanie J.A."/>
            <person name="Ng W.-L."/>
            <person name="Kazmierczak K.M."/>
            <person name="Andrzejewski T.M."/>
            <person name="Davidsen T.M."/>
            <person name="Wayne K.J."/>
            <person name="Tettelin H."/>
            <person name="Glass J.I."/>
            <person name="Rusch D."/>
            <person name="Podicherti R."/>
            <person name="Tsui H.-C.T."/>
            <person name="Winkler M.E."/>
        </authorList>
    </citation>
    <scope>NUCLEOTIDE SEQUENCE</scope>
</reference>
<dbReference type="EMBL" id="UINC01006213">
    <property type="protein sequence ID" value="SVA26177.1"/>
    <property type="molecule type" value="Genomic_DNA"/>
</dbReference>
<organism evidence="2">
    <name type="scientific">marine metagenome</name>
    <dbReference type="NCBI Taxonomy" id="408172"/>
    <lineage>
        <taxon>unclassified sequences</taxon>
        <taxon>metagenomes</taxon>
        <taxon>ecological metagenomes</taxon>
    </lineage>
</organism>
<sequence>MLPVVILVGGLATRLRPITDSIPKALVPVAGRPFILQQLDYLHNQGISQVVLCTGYRASQIKEIVGDGSCCGLAVRYSDDGDTLLGTGGAVRKALPLLGPEFFVLYGDSFLPVNFEDVENAYLESQQPALMTVYRNKGQWDTSNVVFCEDRVVEYNKFEPRLEMQYIDYGLGILSGVVFDEQVGEEVFDLATLYMALSKRGELAGFKVCQRFYEIGSPKGLAETEQYFKLMRSA</sequence>